<dbReference type="PRINTS" id="PR00338">
    <property type="entry name" value="NUSGTNSCPFCT"/>
</dbReference>
<dbReference type="GO" id="GO:0006353">
    <property type="term" value="P:DNA-templated transcription termination"/>
    <property type="evidence" value="ECO:0007669"/>
    <property type="project" value="UniProtKB-UniRule"/>
</dbReference>
<evidence type="ECO:0000256" key="6">
    <source>
        <dbReference type="NCBIfam" id="TIGR00922"/>
    </source>
</evidence>
<dbReference type="NCBIfam" id="TIGR00922">
    <property type="entry name" value="nusG"/>
    <property type="match status" value="1"/>
</dbReference>
<dbReference type="GO" id="GO:0005829">
    <property type="term" value="C:cytosol"/>
    <property type="evidence" value="ECO:0007669"/>
    <property type="project" value="TreeGrafter"/>
</dbReference>
<reference evidence="11 12" key="1">
    <citation type="journal article" date="2015" name="Nature">
        <title>rRNA introns, odd ribosomes, and small enigmatic genomes across a large radiation of phyla.</title>
        <authorList>
            <person name="Brown C.T."/>
            <person name="Hug L.A."/>
            <person name="Thomas B.C."/>
            <person name="Sharon I."/>
            <person name="Castelle C.J."/>
            <person name="Singh A."/>
            <person name="Wilkins M.J."/>
            <person name="Williams K.H."/>
            <person name="Banfield J.F."/>
        </authorList>
    </citation>
    <scope>NUCLEOTIDE SEQUENCE [LARGE SCALE GENOMIC DNA]</scope>
</reference>
<keyword evidence="2 5" id="KW-0889">Transcription antitermination</keyword>
<dbReference type="SUPFAM" id="SSF82679">
    <property type="entry name" value="N-utilization substance G protein NusG, N-terminal domain"/>
    <property type="match status" value="1"/>
</dbReference>
<evidence type="ECO:0000256" key="5">
    <source>
        <dbReference type="HAMAP-Rule" id="MF_00948"/>
    </source>
</evidence>
<dbReference type="InterPro" id="IPR005824">
    <property type="entry name" value="KOW"/>
</dbReference>
<evidence type="ECO:0000256" key="8">
    <source>
        <dbReference type="SAM" id="MobiDB-lite"/>
    </source>
</evidence>
<feature type="domain" description="NusG-like N-terminal" evidence="9">
    <location>
        <begin position="114"/>
        <end position="222"/>
    </location>
</feature>
<dbReference type="GO" id="GO:0006354">
    <property type="term" value="P:DNA-templated transcription elongation"/>
    <property type="evidence" value="ECO:0007669"/>
    <property type="project" value="UniProtKB-UniRule"/>
</dbReference>
<dbReference type="GO" id="GO:0031564">
    <property type="term" value="P:transcription antitermination"/>
    <property type="evidence" value="ECO:0007669"/>
    <property type="project" value="UniProtKB-UniRule"/>
</dbReference>
<dbReference type="Gene3D" id="2.30.30.30">
    <property type="match status" value="1"/>
</dbReference>
<dbReference type="Proteomes" id="UP000034785">
    <property type="component" value="Unassembled WGS sequence"/>
</dbReference>
<dbReference type="Pfam" id="PF00467">
    <property type="entry name" value="KOW"/>
    <property type="match status" value="1"/>
</dbReference>
<dbReference type="InterPro" id="IPR014722">
    <property type="entry name" value="Rib_uL2_dom2"/>
</dbReference>
<gene>
    <name evidence="5" type="primary">nusG</name>
    <name evidence="11" type="ORF">UV41_C0035G0006</name>
</gene>
<evidence type="ECO:0000256" key="7">
    <source>
        <dbReference type="RuleBase" id="RU000538"/>
    </source>
</evidence>
<name>A0A0G1B9U9_9BACT</name>
<accession>A0A0G1B9U9</accession>
<dbReference type="PANTHER" id="PTHR30265">
    <property type="entry name" value="RHO-INTERACTING TRANSCRIPTION TERMINATION FACTOR NUSG"/>
    <property type="match status" value="1"/>
</dbReference>
<evidence type="ECO:0000259" key="9">
    <source>
        <dbReference type="SMART" id="SM00738"/>
    </source>
</evidence>
<evidence type="ECO:0000313" key="11">
    <source>
        <dbReference type="EMBL" id="KKS70125.1"/>
    </source>
</evidence>
<feature type="region of interest" description="Disordered" evidence="8">
    <location>
        <begin position="1"/>
        <end position="113"/>
    </location>
</feature>
<dbReference type="CDD" id="cd06091">
    <property type="entry name" value="KOW_NusG"/>
    <property type="match status" value="1"/>
</dbReference>
<dbReference type="InterPro" id="IPR015869">
    <property type="entry name" value="Transcrpt_antiterm_NusG_bac_CS"/>
</dbReference>
<evidence type="ECO:0000256" key="2">
    <source>
        <dbReference type="ARBA" id="ARBA00022814"/>
    </source>
</evidence>
<dbReference type="FunFam" id="2.30.30.30:FF:000002">
    <property type="entry name" value="Transcription termination/antitermination factor NusG"/>
    <property type="match status" value="1"/>
</dbReference>
<comment type="function">
    <text evidence="5 7">Participates in transcription elongation, termination and antitermination.</text>
</comment>
<dbReference type="PATRIC" id="fig|1618425.3.peg.566"/>
<dbReference type="SUPFAM" id="SSF50104">
    <property type="entry name" value="Translation proteins SH3-like domain"/>
    <property type="match status" value="1"/>
</dbReference>
<proteinExistence type="inferred from homology"/>
<evidence type="ECO:0000259" key="10">
    <source>
        <dbReference type="SMART" id="SM00739"/>
    </source>
</evidence>
<dbReference type="Gene3D" id="3.30.70.940">
    <property type="entry name" value="NusG, N-terminal domain"/>
    <property type="match status" value="1"/>
</dbReference>
<evidence type="ECO:0000256" key="1">
    <source>
        <dbReference type="ARBA" id="ARBA00022472"/>
    </source>
</evidence>
<keyword evidence="1 5" id="KW-0806">Transcription termination</keyword>
<protein>
    <recommendedName>
        <fullName evidence="5 6">Transcription termination/antitermination protein NusG</fullName>
    </recommendedName>
</protein>
<keyword evidence="3 5" id="KW-0805">Transcription regulation</keyword>
<feature type="compositionally biased region" description="Acidic residues" evidence="8">
    <location>
        <begin position="89"/>
        <end position="100"/>
    </location>
</feature>
<dbReference type="PANTHER" id="PTHR30265:SF2">
    <property type="entry name" value="TRANSCRIPTION TERMINATION_ANTITERMINATION PROTEIN NUSG"/>
    <property type="match status" value="1"/>
</dbReference>
<dbReference type="PROSITE" id="PS01014">
    <property type="entry name" value="NUSG"/>
    <property type="match status" value="1"/>
</dbReference>
<dbReference type="InterPro" id="IPR047050">
    <property type="entry name" value="NGN"/>
</dbReference>
<dbReference type="HAMAP" id="MF_00948">
    <property type="entry name" value="NusG"/>
    <property type="match status" value="1"/>
</dbReference>
<dbReference type="EMBL" id="LCEJ01000035">
    <property type="protein sequence ID" value="KKS70125.1"/>
    <property type="molecule type" value="Genomic_DNA"/>
</dbReference>
<feature type="compositionally biased region" description="Basic and acidic residues" evidence="8">
    <location>
        <begin position="50"/>
        <end position="61"/>
    </location>
</feature>
<dbReference type="InterPro" id="IPR006645">
    <property type="entry name" value="NGN-like_dom"/>
</dbReference>
<evidence type="ECO:0000256" key="4">
    <source>
        <dbReference type="ARBA" id="ARBA00023163"/>
    </source>
</evidence>
<dbReference type="InterPro" id="IPR043425">
    <property type="entry name" value="NusG-like"/>
</dbReference>
<keyword evidence="4 5" id="KW-0804">Transcription</keyword>
<dbReference type="SMART" id="SM00738">
    <property type="entry name" value="NGN"/>
    <property type="match status" value="1"/>
</dbReference>
<comment type="caution">
    <text evidence="11">The sequence shown here is derived from an EMBL/GenBank/DDBJ whole genome shotgun (WGS) entry which is preliminary data.</text>
</comment>
<dbReference type="AlphaFoldDB" id="A0A0G1B9U9"/>
<evidence type="ECO:0000256" key="3">
    <source>
        <dbReference type="ARBA" id="ARBA00023015"/>
    </source>
</evidence>
<dbReference type="Pfam" id="PF02357">
    <property type="entry name" value="NusG"/>
    <property type="match status" value="1"/>
</dbReference>
<sequence length="287" mass="31647">MDNQNKPITDDKQSLPTAGAEGQTQDQVVQEDETKVEPETSSTEPAGDPEETRLPAPERSDGGQGSQAPAYVGAPEIPEGQDQQVKENEESETPAEENTEPSEPTEQPQEDQSGAKWYVVHTYSGHENKVAAALKQRVESEHLENKIREVLVPTQEKIEIRSGKKETVKEKIFPGYILVKMVLDDNSWLAVRTTQGVTAFIGMGNKPTPIPESEVKSIVNFMTQGAQPTYKQIFSEGDTVKIVDGPFAEFIGKVDSVDKERGKVKVLVSIFGRETPVELDFLQVARL</sequence>
<dbReference type="GO" id="GO:0032784">
    <property type="term" value="P:regulation of DNA-templated transcription elongation"/>
    <property type="evidence" value="ECO:0007669"/>
    <property type="project" value="InterPro"/>
</dbReference>
<dbReference type="InterPro" id="IPR001062">
    <property type="entry name" value="Transcrpt_antiterm_NusG"/>
</dbReference>
<organism evidence="11 12">
    <name type="scientific">Candidatus Daviesbacteria bacterium GW2011_GWA2_42_7</name>
    <dbReference type="NCBI Taxonomy" id="1618425"/>
    <lineage>
        <taxon>Bacteria</taxon>
        <taxon>Candidatus Daviesiibacteriota</taxon>
    </lineage>
</organism>
<evidence type="ECO:0000313" key="12">
    <source>
        <dbReference type="Proteomes" id="UP000034785"/>
    </source>
</evidence>
<dbReference type="SMART" id="SM00739">
    <property type="entry name" value="KOW"/>
    <property type="match status" value="1"/>
</dbReference>
<dbReference type="InterPro" id="IPR008991">
    <property type="entry name" value="Translation_prot_SH3-like_sf"/>
</dbReference>
<feature type="domain" description="KOW" evidence="10">
    <location>
        <begin position="233"/>
        <end position="260"/>
    </location>
</feature>
<dbReference type="CDD" id="cd09891">
    <property type="entry name" value="NGN_Bact_1"/>
    <property type="match status" value="1"/>
</dbReference>
<dbReference type="InterPro" id="IPR036735">
    <property type="entry name" value="NGN_dom_sf"/>
</dbReference>
<comment type="similarity">
    <text evidence="5 7">Belongs to the NusG family.</text>
</comment>